<name>A0A938X297_9CLOT</name>
<gene>
    <name evidence="1" type="ORF">H6A13_08270</name>
</gene>
<protein>
    <submittedName>
        <fullName evidence="1">Uncharacterized protein</fullName>
    </submittedName>
</protein>
<reference evidence="1" key="2">
    <citation type="journal article" date="2021" name="Sci. Rep.">
        <title>The distribution of antibiotic resistance genes in chicken gut microbiota commensals.</title>
        <authorList>
            <person name="Juricova H."/>
            <person name="Matiasovicova J."/>
            <person name="Kubasova T."/>
            <person name="Cejkova D."/>
            <person name="Rychlik I."/>
        </authorList>
    </citation>
    <scope>NUCLEOTIDE SEQUENCE</scope>
    <source>
        <strain evidence="1">An420c</strain>
    </source>
</reference>
<keyword evidence="2" id="KW-1185">Reference proteome</keyword>
<evidence type="ECO:0000313" key="1">
    <source>
        <dbReference type="EMBL" id="MBM6827092.1"/>
    </source>
</evidence>
<dbReference type="AlphaFoldDB" id="A0A938X297"/>
<evidence type="ECO:0000313" key="2">
    <source>
        <dbReference type="Proteomes" id="UP000713880"/>
    </source>
</evidence>
<dbReference type="EMBL" id="JACJLV010000024">
    <property type="protein sequence ID" value="MBM6827092.1"/>
    <property type="molecule type" value="Genomic_DNA"/>
</dbReference>
<dbReference type="Proteomes" id="UP000713880">
    <property type="component" value="Unassembled WGS sequence"/>
</dbReference>
<comment type="caution">
    <text evidence="1">The sequence shown here is derived from an EMBL/GenBank/DDBJ whole genome shotgun (WGS) entry which is preliminary data.</text>
</comment>
<accession>A0A938X297</accession>
<reference evidence="1" key="1">
    <citation type="submission" date="2020-08" db="EMBL/GenBank/DDBJ databases">
        <authorList>
            <person name="Cejkova D."/>
            <person name="Kubasova T."/>
            <person name="Jahodarova E."/>
            <person name="Rychlik I."/>
        </authorList>
    </citation>
    <scope>NUCLEOTIDE SEQUENCE</scope>
    <source>
        <strain evidence="1">An420c</strain>
    </source>
</reference>
<organism evidence="1 2">
    <name type="scientific">Mordavella massiliensis</name>
    <dbReference type="NCBI Taxonomy" id="1871024"/>
    <lineage>
        <taxon>Bacteria</taxon>
        <taxon>Bacillati</taxon>
        <taxon>Bacillota</taxon>
        <taxon>Clostridia</taxon>
        <taxon>Eubacteriales</taxon>
        <taxon>Clostridiaceae</taxon>
        <taxon>Mordavella</taxon>
    </lineage>
</organism>
<dbReference type="RefSeq" id="WP_204909132.1">
    <property type="nucleotide sequence ID" value="NZ_JACJLV010000024.1"/>
</dbReference>
<proteinExistence type="predicted"/>
<sequence length="166" mass="18422">MSKKLFGGLLAAVFLIVIGAAVFFLTRTDENVELAEDFFKTSFTPSEETSSLCEELEASPVVIGEGVDQETELASQESASRADADFQEMYGTYLSASGLEDFRNLLFPSIYQFCSEEQTYEVQELTVEKDGNLYHFSLDLDVDGGQQKIEGRLEISDGKIQKITVI</sequence>